<dbReference type="InterPro" id="IPR001881">
    <property type="entry name" value="EGF-like_Ca-bd_dom"/>
</dbReference>
<comment type="similarity">
    <text evidence="2">Belongs to the major royal jelly protein family.</text>
</comment>
<evidence type="ECO:0000256" key="3">
    <source>
        <dbReference type="ARBA" id="ARBA00022525"/>
    </source>
</evidence>
<keyword evidence="9" id="KW-1185">Reference proteome</keyword>
<evidence type="ECO:0000313" key="9">
    <source>
        <dbReference type="Proteomes" id="UP000494165"/>
    </source>
</evidence>
<evidence type="ECO:0000256" key="6">
    <source>
        <dbReference type="SAM" id="SignalP"/>
    </source>
</evidence>
<feature type="chain" id="PRO_5035861349" description="EGF-like domain-containing protein" evidence="6">
    <location>
        <begin position="18"/>
        <end position="816"/>
    </location>
</feature>
<dbReference type="PANTHER" id="PTHR10009">
    <property type="entry name" value="PROTEIN YELLOW-RELATED"/>
    <property type="match status" value="1"/>
</dbReference>
<dbReference type="InterPro" id="IPR017996">
    <property type="entry name" value="MRJP/yellow-related"/>
</dbReference>
<keyword evidence="3" id="KW-0964">Secreted</keyword>
<dbReference type="Proteomes" id="UP000494165">
    <property type="component" value="Unassembled WGS sequence"/>
</dbReference>
<feature type="disulfide bond" evidence="5">
    <location>
        <begin position="784"/>
        <end position="793"/>
    </location>
</feature>
<dbReference type="PROSITE" id="PS50026">
    <property type="entry name" value="EGF_3"/>
    <property type="match status" value="2"/>
</dbReference>
<dbReference type="InterPro" id="IPR000742">
    <property type="entry name" value="EGF"/>
</dbReference>
<dbReference type="InterPro" id="IPR011042">
    <property type="entry name" value="6-blade_b-propeller_TolB-like"/>
</dbReference>
<feature type="domain" description="EGF-like" evidence="7">
    <location>
        <begin position="363"/>
        <end position="404"/>
    </location>
</feature>
<gene>
    <name evidence="8" type="ORF">CLODIP_2_CD11159</name>
</gene>
<feature type="signal peptide" evidence="6">
    <location>
        <begin position="1"/>
        <end position="17"/>
    </location>
</feature>
<keyword evidence="4 5" id="KW-1015">Disulfide bond</keyword>
<dbReference type="EMBL" id="CADEPI010000562">
    <property type="protein sequence ID" value="CAB3387322.1"/>
    <property type="molecule type" value="Genomic_DNA"/>
</dbReference>
<name>A0A8S1E529_9INSE</name>
<dbReference type="PANTHER" id="PTHR10009:SF18">
    <property type="entry name" value="PROTEIN YELLOW-LIKE PROTEIN"/>
    <property type="match status" value="1"/>
</dbReference>
<dbReference type="PROSITE" id="PS51257">
    <property type="entry name" value="PROKAR_LIPOPROTEIN"/>
    <property type="match status" value="1"/>
</dbReference>
<dbReference type="PRINTS" id="PR01366">
    <property type="entry name" value="ROYALJELLY"/>
</dbReference>
<dbReference type="Gene3D" id="2.120.10.30">
    <property type="entry name" value="TolB, C-terminal domain"/>
    <property type="match status" value="2"/>
</dbReference>
<protein>
    <recommendedName>
        <fullName evidence="7">EGF-like domain-containing protein</fullName>
    </recommendedName>
</protein>
<dbReference type="AlphaFoldDB" id="A0A8S1E529"/>
<reference evidence="8 9" key="1">
    <citation type="submission" date="2020-04" db="EMBL/GenBank/DDBJ databases">
        <authorList>
            <person name="Alioto T."/>
            <person name="Alioto T."/>
            <person name="Gomez Garrido J."/>
        </authorList>
    </citation>
    <scope>NUCLEOTIDE SEQUENCE [LARGE SCALE GENOMIC DNA]</scope>
</reference>
<accession>A0A8S1E529</accession>
<proteinExistence type="inferred from homology"/>
<dbReference type="SUPFAM" id="SSF101898">
    <property type="entry name" value="NHL repeat"/>
    <property type="match status" value="1"/>
</dbReference>
<dbReference type="GO" id="GO:0005576">
    <property type="term" value="C:extracellular region"/>
    <property type="evidence" value="ECO:0007669"/>
    <property type="project" value="UniProtKB-SubCell"/>
</dbReference>
<dbReference type="Gene3D" id="2.10.25.10">
    <property type="entry name" value="Laminin"/>
    <property type="match status" value="2"/>
</dbReference>
<dbReference type="CDD" id="cd00054">
    <property type="entry name" value="EGF_CA"/>
    <property type="match status" value="1"/>
</dbReference>
<dbReference type="Pfam" id="PF03022">
    <property type="entry name" value="MRJP"/>
    <property type="match status" value="2"/>
</dbReference>
<dbReference type="SMART" id="SM00181">
    <property type="entry name" value="EGF"/>
    <property type="match status" value="2"/>
</dbReference>
<evidence type="ECO:0000313" key="8">
    <source>
        <dbReference type="EMBL" id="CAB3387322.1"/>
    </source>
</evidence>
<comment type="subcellular location">
    <subcellularLocation>
        <location evidence="1">Secreted</location>
    </subcellularLocation>
</comment>
<keyword evidence="5" id="KW-0245">EGF-like domain</keyword>
<comment type="caution">
    <text evidence="8">The sequence shown here is derived from an EMBL/GenBank/DDBJ whole genome shotgun (WGS) entry which is preliminary data.</text>
</comment>
<evidence type="ECO:0000256" key="1">
    <source>
        <dbReference type="ARBA" id="ARBA00004613"/>
    </source>
</evidence>
<dbReference type="SMART" id="SM00179">
    <property type="entry name" value="EGF_CA"/>
    <property type="match status" value="2"/>
</dbReference>
<comment type="caution">
    <text evidence="5">Lacks conserved residue(s) required for the propagation of feature annotation.</text>
</comment>
<dbReference type="SUPFAM" id="SSF57196">
    <property type="entry name" value="EGF/Laminin"/>
    <property type="match status" value="2"/>
</dbReference>
<sequence>MDLRILILMLSAWFASCVDFSPVYEWHKLDFAWPSQESRQQAVNQSFKQEQIQPRYMAASGDKLFFSLRRQNGFPSTLVWLPTDTASKSPNLNPFPSWQVNASTNDICSGIRQPKTLQVDTKGRLWALDDGDKGSCPPKLWIFHVENESVAFVHQFPDGMFDTSTDHWKTMNDMVLDEYDDDILAYIADGRSEQLVMFSLSRFESWSVETGRVGLQSIALSSNSRLLYSNEFRGTRLFSISVDDLRSGKTSVELNQIGDWTSRSVYSMISDSDGVLYSAFYEKSFIHQFDSRDVFKEESFHDEGKTLRAVGRMFSFALDDSRNFWLMVVNEIAGQKFYKLIKTSLATKPISTIGSQTTIALPELDFCKENSGVCKNGGVCVSLSEQEGKYLCDCAENSFGQHCEVLQDTPVLLSEQQGALRPGSMNTVFEWDKMDFDWPSEKTRADAVRDGSYYPGKLPPFYLAAHGNRIFLSFSRYEGVPVTLASLPMTNALSVSPKLTPYPSWLMQKKGYCSVLQDIRGLAVDSLGRLWAVDNGQDEKCRPKLWIFNLGDNDRLERVHEFPEHVVRRRGPRWLTEIVLDESPDDTLAYIADSPGSAARLVVFSFNLRRSWRVPNQFKDMDALAISPLNLYIGGTVSNEVRSVPLKDLRTGARYPAVMFVGNKTAPSRRMAMDRNGKLFFDLVMKKSIATWNTNSSLAEDNFYTDVNVIDHWPFLFAFDELNNLWMMTIISARQLKYKMFKVEHGTDEFLSNTDADLESCRLCENDAVCVSLSEQEGHFRCECAENFKGHLCETSLKQKQEPSLVRVVKVDPDDF</sequence>
<dbReference type="SUPFAM" id="SSF63829">
    <property type="entry name" value="Calcium-dependent phosphotriesterase"/>
    <property type="match status" value="1"/>
</dbReference>
<feature type="disulfide bond" evidence="5">
    <location>
        <begin position="394"/>
        <end position="403"/>
    </location>
</feature>
<evidence type="ECO:0000259" key="7">
    <source>
        <dbReference type="PROSITE" id="PS50026"/>
    </source>
</evidence>
<organism evidence="8 9">
    <name type="scientific">Cloeon dipterum</name>
    <dbReference type="NCBI Taxonomy" id="197152"/>
    <lineage>
        <taxon>Eukaryota</taxon>
        <taxon>Metazoa</taxon>
        <taxon>Ecdysozoa</taxon>
        <taxon>Arthropoda</taxon>
        <taxon>Hexapoda</taxon>
        <taxon>Insecta</taxon>
        <taxon>Pterygota</taxon>
        <taxon>Palaeoptera</taxon>
        <taxon>Ephemeroptera</taxon>
        <taxon>Pisciforma</taxon>
        <taxon>Baetidae</taxon>
        <taxon>Cloeon</taxon>
    </lineage>
</organism>
<dbReference type="OrthoDB" id="9977471at2759"/>
<dbReference type="PROSITE" id="PS00022">
    <property type="entry name" value="EGF_1"/>
    <property type="match status" value="2"/>
</dbReference>
<evidence type="ECO:0000256" key="4">
    <source>
        <dbReference type="ARBA" id="ARBA00023157"/>
    </source>
</evidence>
<keyword evidence="6" id="KW-0732">Signal</keyword>
<evidence type="ECO:0000256" key="2">
    <source>
        <dbReference type="ARBA" id="ARBA00009127"/>
    </source>
</evidence>
<dbReference type="GO" id="GO:0005509">
    <property type="term" value="F:calcium ion binding"/>
    <property type="evidence" value="ECO:0007669"/>
    <property type="project" value="InterPro"/>
</dbReference>
<evidence type="ECO:0000256" key="5">
    <source>
        <dbReference type="PROSITE-ProRule" id="PRU00076"/>
    </source>
</evidence>
<feature type="domain" description="EGF-like" evidence="7">
    <location>
        <begin position="757"/>
        <end position="794"/>
    </location>
</feature>